<feature type="transmembrane region" description="Helical" evidence="1">
    <location>
        <begin position="234"/>
        <end position="254"/>
    </location>
</feature>
<keyword evidence="1" id="KW-0472">Membrane</keyword>
<dbReference type="WBParaSite" id="TREG1_134590.1">
    <property type="protein sequence ID" value="TREG1_134590.1"/>
    <property type="gene ID" value="TREG1_134590"/>
</dbReference>
<evidence type="ECO:0000313" key="3">
    <source>
        <dbReference type="Proteomes" id="UP000050795"/>
    </source>
</evidence>
<evidence type="ECO:0000313" key="4">
    <source>
        <dbReference type="WBParaSite" id="TREG1_134590.1"/>
    </source>
</evidence>
<dbReference type="Gene3D" id="2.60.40.10">
    <property type="entry name" value="Immunoglobulins"/>
    <property type="match status" value="1"/>
</dbReference>
<reference evidence="4" key="2">
    <citation type="submission" date="2023-11" db="UniProtKB">
        <authorList>
            <consortium name="WormBaseParasite"/>
        </authorList>
    </citation>
    <scope>IDENTIFICATION</scope>
</reference>
<keyword evidence="3" id="KW-1185">Reference proteome</keyword>
<sequence length="280" mass="31425">MPIHAGATVDCEKGMKLEVYFEDVHQHEISYKKAHVNKSIPVTVKYMVFTEKKEIDPDTITWKHNDVVMNIGDSDNQDVYYKYDKNAVGYVFSLHLKMPTARVTGTWTLTVNTKDGSPHSGNCQITSQPIIRSRFSAVRGHEGNPLSVLCEIDGFPAANQVSWKRLVEKKDGSSAQLLPVTNAVFKAHGTTRDAIMEWSDASDSTGFYLCTATSRLGSDSQLLEVRIKSKLAPLWPFIGIIAEILVLGIIILIYERAQAKRRREEERATLLKPNPESDRC</sequence>
<evidence type="ECO:0000256" key="1">
    <source>
        <dbReference type="SAM" id="Phobius"/>
    </source>
</evidence>
<dbReference type="Proteomes" id="UP000050795">
    <property type="component" value="Unassembled WGS sequence"/>
</dbReference>
<dbReference type="InterPro" id="IPR036179">
    <property type="entry name" value="Ig-like_dom_sf"/>
</dbReference>
<accession>A0AA85J705</accession>
<dbReference type="InterPro" id="IPR013783">
    <property type="entry name" value="Ig-like_fold"/>
</dbReference>
<feature type="domain" description="Ig-like" evidence="2">
    <location>
        <begin position="129"/>
        <end position="228"/>
    </location>
</feature>
<dbReference type="InterPro" id="IPR007110">
    <property type="entry name" value="Ig-like_dom"/>
</dbReference>
<evidence type="ECO:0000259" key="2">
    <source>
        <dbReference type="PROSITE" id="PS50835"/>
    </source>
</evidence>
<dbReference type="AlphaFoldDB" id="A0AA85J705"/>
<protein>
    <recommendedName>
        <fullName evidence="2">Ig-like domain-containing protein</fullName>
    </recommendedName>
</protein>
<keyword evidence="1" id="KW-1133">Transmembrane helix</keyword>
<reference evidence="3" key="1">
    <citation type="submission" date="2022-06" db="EMBL/GenBank/DDBJ databases">
        <authorList>
            <person name="Berger JAMES D."/>
            <person name="Berger JAMES D."/>
        </authorList>
    </citation>
    <scope>NUCLEOTIDE SEQUENCE [LARGE SCALE GENOMIC DNA]</scope>
</reference>
<organism evidence="3 4">
    <name type="scientific">Trichobilharzia regenti</name>
    <name type="common">Nasal bird schistosome</name>
    <dbReference type="NCBI Taxonomy" id="157069"/>
    <lineage>
        <taxon>Eukaryota</taxon>
        <taxon>Metazoa</taxon>
        <taxon>Spiralia</taxon>
        <taxon>Lophotrochozoa</taxon>
        <taxon>Platyhelminthes</taxon>
        <taxon>Trematoda</taxon>
        <taxon>Digenea</taxon>
        <taxon>Strigeidida</taxon>
        <taxon>Schistosomatoidea</taxon>
        <taxon>Schistosomatidae</taxon>
        <taxon>Trichobilharzia</taxon>
    </lineage>
</organism>
<name>A0AA85J705_TRIRE</name>
<dbReference type="PROSITE" id="PS50835">
    <property type="entry name" value="IG_LIKE"/>
    <property type="match status" value="1"/>
</dbReference>
<proteinExistence type="predicted"/>
<keyword evidence="1" id="KW-0812">Transmembrane</keyword>
<dbReference type="SUPFAM" id="SSF48726">
    <property type="entry name" value="Immunoglobulin"/>
    <property type="match status" value="1"/>
</dbReference>